<feature type="domain" description="Flavodoxin-like" evidence="1">
    <location>
        <begin position="6"/>
        <end position="162"/>
    </location>
</feature>
<dbReference type="InterPro" id="IPR029039">
    <property type="entry name" value="Flavoprotein-like_sf"/>
</dbReference>
<dbReference type="Gene3D" id="3.40.50.360">
    <property type="match status" value="1"/>
</dbReference>
<evidence type="ECO:0000259" key="1">
    <source>
        <dbReference type="PROSITE" id="PS50902"/>
    </source>
</evidence>
<proteinExistence type="predicted"/>
<dbReference type="GO" id="GO:0070819">
    <property type="term" value="F:menaquinone-dependent protoporphyrinogen oxidase activity"/>
    <property type="evidence" value="ECO:0007669"/>
    <property type="project" value="TreeGrafter"/>
</dbReference>
<dbReference type="SUPFAM" id="SSF52218">
    <property type="entry name" value="Flavoproteins"/>
    <property type="match status" value="1"/>
</dbReference>
<dbReference type="InterPro" id="IPR008254">
    <property type="entry name" value="Flavodoxin/NO_synth"/>
</dbReference>
<organism evidence="2 3">
    <name type="scientific">Actinacidiphila oryziradicis</name>
    <dbReference type="NCBI Taxonomy" id="2571141"/>
    <lineage>
        <taxon>Bacteria</taxon>
        <taxon>Bacillati</taxon>
        <taxon>Actinomycetota</taxon>
        <taxon>Actinomycetes</taxon>
        <taxon>Kitasatosporales</taxon>
        <taxon>Streptomycetaceae</taxon>
        <taxon>Actinacidiphila</taxon>
    </lineage>
</organism>
<accession>A0A4U0RXM1</accession>
<dbReference type="OrthoDB" id="129384at2"/>
<dbReference type="RefSeq" id="WP_136729868.1">
    <property type="nucleotide sequence ID" value="NZ_SUMC01000102.1"/>
</dbReference>
<sequence length="175" mass="19020">MAAQRVLVAYGTKNGSTAEIAEWIGEELREQHIEVDVRPAADVHGLGLGPYDAVVLGAGLYAGRWQRDAVRFARRHRQALTRCPVWLFSSGPLDPSATERDLPAAPSVARIVTRLDARGHATFGGRLAEGAQGFVARQILKQGKGDDFRDCEQIRTWAHGIAARLVGTTEQGLPQ</sequence>
<name>A0A4U0RXM1_9ACTN</name>
<dbReference type="Pfam" id="PF12724">
    <property type="entry name" value="Flavodoxin_5"/>
    <property type="match status" value="1"/>
</dbReference>
<dbReference type="EMBL" id="SUMC01000102">
    <property type="protein sequence ID" value="TJZ99570.1"/>
    <property type="molecule type" value="Genomic_DNA"/>
</dbReference>
<dbReference type="PANTHER" id="PTHR38030:SF2">
    <property type="entry name" value="PROTOPORPHYRINOGEN IX DEHYDROGENASE [QUINONE]"/>
    <property type="match status" value="1"/>
</dbReference>
<dbReference type="InterPro" id="IPR026816">
    <property type="entry name" value="Flavodoxin_dom"/>
</dbReference>
<keyword evidence="3" id="KW-1185">Reference proteome</keyword>
<dbReference type="InterPro" id="IPR052200">
    <property type="entry name" value="Protoporphyrinogen_IX_DH"/>
</dbReference>
<dbReference type="AlphaFoldDB" id="A0A4U0RXM1"/>
<dbReference type="PROSITE" id="PS50902">
    <property type="entry name" value="FLAVODOXIN_LIKE"/>
    <property type="match status" value="1"/>
</dbReference>
<reference evidence="2 3" key="1">
    <citation type="submission" date="2019-04" db="EMBL/GenBank/DDBJ databases">
        <title>Streptomyces oryziradicis sp. nov., a novel actinomycete isolated from rhizosphere soil of rice (Oryza sativa L.).</title>
        <authorList>
            <person name="Li C."/>
        </authorList>
    </citation>
    <scope>NUCLEOTIDE SEQUENCE [LARGE SCALE GENOMIC DNA]</scope>
    <source>
        <strain evidence="2 3">NEAU-C40</strain>
    </source>
</reference>
<dbReference type="Proteomes" id="UP000305778">
    <property type="component" value="Unassembled WGS sequence"/>
</dbReference>
<dbReference type="PANTHER" id="PTHR38030">
    <property type="entry name" value="PROTOPORPHYRINOGEN IX DEHYDROGENASE [MENAQUINONE]"/>
    <property type="match status" value="1"/>
</dbReference>
<protein>
    <submittedName>
        <fullName evidence="2">Flavodoxin</fullName>
    </submittedName>
</protein>
<dbReference type="GO" id="GO:0006783">
    <property type="term" value="P:heme biosynthetic process"/>
    <property type="evidence" value="ECO:0007669"/>
    <property type="project" value="TreeGrafter"/>
</dbReference>
<evidence type="ECO:0000313" key="3">
    <source>
        <dbReference type="Proteomes" id="UP000305778"/>
    </source>
</evidence>
<comment type="caution">
    <text evidence="2">The sequence shown here is derived from an EMBL/GenBank/DDBJ whole genome shotgun (WGS) entry which is preliminary data.</text>
</comment>
<evidence type="ECO:0000313" key="2">
    <source>
        <dbReference type="EMBL" id="TJZ99570.1"/>
    </source>
</evidence>
<dbReference type="GO" id="GO:0010181">
    <property type="term" value="F:FMN binding"/>
    <property type="evidence" value="ECO:0007669"/>
    <property type="project" value="InterPro"/>
</dbReference>
<gene>
    <name evidence="2" type="ORF">FCI23_45240</name>
</gene>